<organism evidence="6 7">
    <name type="scientific">Marinomonas spartinae</name>
    <dbReference type="NCBI Taxonomy" id="1792290"/>
    <lineage>
        <taxon>Bacteria</taxon>
        <taxon>Pseudomonadati</taxon>
        <taxon>Pseudomonadota</taxon>
        <taxon>Gammaproteobacteria</taxon>
        <taxon>Oceanospirillales</taxon>
        <taxon>Oceanospirillaceae</taxon>
        <taxon>Marinomonas</taxon>
    </lineage>
</organism>
<dbReference type="RefSeq" id="WP_067011779.1">
    <property type="nucleotide sequence ID" value="NZ_FLOB01000001.1"/>
</dbReference>
<keyword evidence="7" id="KW-1185">Reference proteome</keyword>
<dbReference type="PANTHER" id="PTHR42734:SF17">
    <property type="entry name" value="METAL TRANSPORT SYSTEM ATP-BINDING PROTEIN TM_0124-RELATED"/>
    <property type="match status" value="1"/>
</dbReference>
<dbReference type="InterPro" id="IPR027417">
    <property type="entry name" value="P-loop_NTPase"/>
</dbReference>
<dbReference type="OrthoDB" id="9800654at2"/>
<proteinExistence type="inferred from homology"/>
<dbReference type="InterPro" id="IPR003439">
    <property type="entry name" value="ABC_transporter-like_ATP-bd"/>
</dbReference>
<dbReference type="EC" id="3.6.3.-" evidence="6"/>
<dbReference type="Gene3D" id="3.40.50.300">
    <property type="entry name" value="P-loop containing nucleotide triphosphate hydrolases"/>
    <property type="match status" value="1"/>
</dbReference>
<keyword evidence="2" id="KW-0813">Transport</keyword>
<protein>
    <submittedName>
        <fullName evidence="6">Zinc import ATP-binding protein ZnuC</fullName>
        <ecNumber evidence="6">3.6.3.-</ecNumber>
    </submittedName>
</protein>
<evidence type="ECO:0000256" key="4">
    <source>
        <dbReference type="ARBA" id="ARBA00022840"/>
    </source>
</evidence>
<accession>A0A1A8T2H5</accession>
<evidence type="ECO:0000256" key="1">
    <source>
        <dbReference type="ARBA" id="ARBA00005417"/>
    </source>
</evidence>
<dbReference type="InterPro" id="IPR050153">
    <property type="entry name" value="Metal_Ion_Import_ABC"/>
</dbReference>
<keyword evidence="6" id="KW-0378">Hydrolase</keyword>
<reference evidence="6 7" key="1">
    <citation type="submission" date="2016-06" db="EMBL/GenBank/DDBJ databases">
        <authorList>
            <person name="Kjaerup R.B."/>
            <person name="Dalgaard T.S."/>
            <person name="Juul-Madsen H.R."/>
        </authorList>
    </citation>
    <scope>NUCLEOTIDE SEQUENCE [LARGE SCALE GENOMIC DNA]</scope>
    <source>
        <strain evidence="6 7">CECT 8886</strain>
    </source>
</reference>
<dbReference type="SUPFAM" id="SSF52540">
    <property type="entry name" value="P-loop containing nucleoside triphosphate hydrolases"/>
    <property type="match status" value="1"/>
</dbReference>
<dbReference type="EMBL" id="FLOB01000001">
    <property type="protein sequence ID" value="SBS25156.1"/>
    <property type="molecule type" value="Genomic_DNA"/>
</dbReference>
<evidence type="ECO:0000313" key="6">
    <source>
        <dbReference type="EMBL" id="SBS25156.1"/>
    </source>
</evidence>
<sequence length="255" mass="28481">MTKLIISAADLSVSLGSRLLFECDELAIEEGAFVGLLGGNGVGKTTFLRTLLGLQKAQYTTLNILDAPCKRGSSSISYLPQLKAQSSRLALCAQSLFQTWRPRSISAKEWQRRIDNAIDQVNAQKIASQPMDTLSGGEYQRLMLAQALLNEPKLLLLDEPLVGLDPSRQYQLVELILHLQQHLGMTIICSTHELNPFINHFTEVLLIHEQKLRQGKATELLTSQTLSELYHCHLDVVVHHGRQHLIAHPDSDLYV</sequence>
<evidence type="ECO:0000256" key="2">
    <source>
        <dbReference type="ARBA" id="ARBA00022448"/>
    </source>
</evidence>
<dbReference type="SMART" id="SM00382">
    <property type="entry name" value="AAA"/>
    <property type="match status" value="1"/>
</dbReference>
<evidence type="ECO:0000256" key="3">
    <source>
        <dbReference type="ARBA" id="ARBA00022741"/>
    </source>
</evidence>
<gene>
    <name evidence="6" type="primary">znuC_1</name>
    <name evidence="6" type="ORF">MSP8886_00187</name>
</gene>
<dbReference type="AlphaFoldDB" id="A0A1A8T2H5"/>
<dbReference type="PROSITE" id="PS50893">
    <property type="entry name" value="ABC_TRANSPORTER_2"/>
    <property type="match status" value="1"/>
</dbReference>
<dbReference type="PANTHER" id="PTHR42734">
    <property type="entry name" value="METAL TRANSPORT SYSTEM ATP-BINDING PROTEIN TM_0124-RELATED"/>
    <property type="match status" value="1"/>
</dbReference>
<evidence type="ECO:0000259" key="5">
    <source>
        <dbReference type="PROSITE" id="PS50893"/>
    </source>
</evidence>
<name>A0A1A8T2H5_9GAMM</name>
<dbReference type="Proteomes" id="UP000092544">
    <property type="component" value="Unassembled WGS sequence"/>
</dbReference>
<dbReference type="GO" id="GO:0005524">
    <property type="term" value="F:ATP binding"/>
    <property type="evidence" value="ECO:0007669"/>
    <property type="project" value="UniProtKB-KW"/>
</dbReference>
<dbReference type="STRING" id="1792290.MSP8886_00187"/>
<keyword evidence="4 6" id="KW-0067">ATP-binding</keyword>
<evidence type="ECO:0000313" key="7">
    <source>
        <dbReference type="Proteomes" id="UP000092544"/>
    </source>
</evidence>
<dbReference type="InterPro" id="IPR003593">
    <property type="entry name" value="AAA+_ATPase"/>
</dbReference>
<comment type="similarity">
    <text evidence="1">Belongs to the ABC transporter superfamily.</text>
</comment>
<dbReference type="GO" id="GO:0016887">
    <property type="term" value="F:ATP hydrolysis activity"/>
    <property type="evidence" value="ECO:0007669"/>
    <property type="project" value="InterPro"/>
</dbReference>
<keyword evidence="3" id="KW-0547">Nucleotide-binding</keyword>
<dbReference type="Pfam" id="PF00005">
    <property type="entry name" value="ABC_tran"/>
    <property type="match status" value="1"/>
</dbReference>
<feature type="domain" description="ABC transporter" evidence="5">
    <location>
        <begin position="6"/>
        <end position="234"/>
    </location>
</feature>